<organism evidence="1 2">
    <name type="scientific">Canavalia gladiata</name>
    <name type="common">Sword bean</name>
    <name type="synonym">Dolichos gladiatus</name>
    <dbReference type="NCBI Taxonomy" id="3824"/>
    <lineage>
        <taxon>Eukaryota</taxon>
        <taxon>Viridiplantae</taxon>
        <taxon>Streptophyta</taxon>
        <taxon>Embryophyta</taxon>
        <taxon>Tracheophyta</taxon>
        <taxon>Spermatophyta</taxon>
        <taxon>Magnoliopsida</taxon>
        <taxon>eudicotyledons</taxon>
        <taxon>Gunneridae</taxon>
        <taxon>Pentapetalae</taxon>
        <taxon>rosids</taxon>
        <taxon>fabids</taxon>
        <taxon>Fabales</taxon>
        <taxon>Fabaceae</taxon>
        <taxon>Papilionoideae</taxon>
        <taxon>50 kb inversion clade</taxon>
        <taxon>NPAAA clade</taxon>
        <taxon>indigoferoid/millettioid clade</taxon>
        <taxon>Phaseoleae</taxon>
        <taxon>Canavalia</taxon>
    </lineage>
</organism>
<dbReference type="AlphaFoldDB" id="A0AAN9MTN7"/>
<evidence type="ECO:0000313" key="1">
    <source>
        <dbReference type="EMBL" id="KAK7360820.1"/>
    </source>
</evidence>
<sequence>MRGKQNTNLAKPDRRTLSRVLQVWCEAALPNPALNRDLARRNKKNLLTQANFLLSSKTPRHKKKSGGLRHNWVFTVATWFEPTPMLLLEAGEQALTAQTLWCRRWCAVGWPGSLAQSLRRRAQLVGTCLNGRTFVSLSIGVHSYRMEVDHGFGFLVMELMIIAKGGSSSWTLTGTPSRADFGSSPSSAPADLAVL</sequence>
<dbReference type="Proteomes" id="UP001367508">
    <property type="component" value="Unassembled WGS sequence"/>
</dbReference>
<name>A0AAN9MTN7_CANGL</name>
<accession>A0AAN9MTN7</accession>
<reference evidence="1 2" key="1">
    <citation type="submission" date="2024-01" db="EMBL/GenBank/DDBJ databases">
        <title>The genomes of 5 underutilized Papilionoideae crops provide insights into root nodulation and disease resistanc.</title>
        <authorList>
            <person name="Jiang F."/>
        </authorList>
    </citation>
    <scope>NUCLEOTIDE SEQUENCE [LARGE SCALE GENOMIC DNA]</scope>
    <source>
        <strain evidence="1">LVBAO_FW01</strain>
        <tissue evidence="1">Leaves</tissue>
    </source>
</reference>
<comment type="caution">
    <text evidence="1">The sequence shown here is derived from an EMBL/GenBank/DDBJ whole genome shotgun (WGS) entry which is preliminary data.</text>
</comment>
<protein>
    <submittedName>
        <fullName evidence="1">Uncharacterized protein</fullName>
    </submittedName>
</protein>
<keyword evidence="2" id="KW-1185">Reference proteome</keyword>
<proteinExistence type="predicted"/>
<gene>
    <name evidence="1" type="ORF">VNO77_02835</name>
</gene>
<evidence type="ECO:0000313" key="2">
    <source>
        <dbReference type="Proteomes" id="UP001367508"/>
    </source>
</evidence>
<dbReference type="EMBL" id="JAYMYQ010000001">
    <property type="protein sequence ID" value="KAK7360820.1"/>
    <property type="molecule type" value="Genomic_DNA"/>
</dbReference>